<dbReference type="PANTHER" id="PTHR43798">
    <property type="entry name" value="MONOACYLGLYCEROL LIPASE"/>
    <property type="match status" value="1"/>
</dbReference>
<dbReference type="RefSeq" id="WP_013389401.1">
    <property type="nucleotide sequence ID" value="NC_014638.1"/>
</dbReference>
<dbReference type="Proteomes" id="UP000002312">
    <property type="component" value="Chromosome"/>
</dbReference>
<proteinExistence type="predicted"/>
<dbReference type="PRINTS" id="PR00412">
    <property type="entry name" value="EPOXHYDRLASE"/>
</dbReference>
<dbReference type="EC" id="4.2.99.20" evidence="2"/>
<reference evidence="2 3" key="1">
    <citation type="journal article" date="2010" name="Proc. Natl. Acad. Sci. U.S.A.">
        <title>Genome analysis of Bifidobacterium bifidum PRL2010 reveals metabolic pathways for host-derived glycan foraging.</title>
        <authorList>
            <person name="Turroni F."/>
            <person name="Bottacini F."/>
            <person name="Foroni E."/>
            <person name="Mulder I."/>
            <person name="Kim J.H."/>
            <person name="Zomer A."/>
            <person name="Sanchez B."/>
            <person name="Bidossi A."/>
            <person name="Ferrarini A."/>
            <person name="Giubellini V."/>
            <person name="Delledonne M."/>
            <person name="Henrissat B."/>
            <person name="Coutinho P."/>
            <person name="Oggioni M."/>
            <person name="Fitzgerald G.F."/>
            <person name="Mills D."/>
            <person name="Margolles A."/>
            <person name="Kelly D."/>
            <person name="van Sinderen D."/>
            <person name="Ventura M."/>
        </authorList>
    </citation>
    <scope>NUCLEOTIDE SEQUENCE [LARGE SCALE GENOMIC DNA]</scope>
    <source>
        <strain evidence="2 3">PRL2010</strain>
    </source>
</reference>
<dbReference type="InterPro" id="IPR029058">
    <property type="entry name" value="AB_hydrolase_fold"/>
</dbReference>
<accession>A0A0H3E7N7</accession>
<keyword evidence="2" id="KW-0456">Lyase</keyword>
<sequence>MTQPQAYAVTEGDGLPVVFVHGMGVDHRSLMLLDEAFLCPESGAAASRSLKRIYLDLPGFGRTPALPARACGLPEMADWLQSAIDDLVGAGEPFALVGNSMGGALAREMVARESSRVRGLALIAPVVDPRRTRRHVAEHVIAEPNPTLIHALPQDQTFDFVTMGVNQSFAAWRRYQSYILPGIRLCDRDACARLDARYWLNDDPERVFGTYAGPTLFVTGRRDQIVGFEDQRALLSHYPDATFVTLDDAGHNAHIDQPGAVIRLLREWAGRL</sequence>
<dbReference type="PRINTS" id="PR00111">
    <property type="entry name" value="ABHYDROLASE"/>
</dbReference>
<evidence type="ECO:0000259" key="1">
    <source>
        <dbReference type="Pfam" id="PF12697"/>
    </source>
</evidence>
<gene>
    <name evidence="2" type="ordered locus">BBPR_0123</name>
</gene>
<dbReference type="Gene3D" id="3.40.50.1820">
    <property type="entry name" value="alpha/beta hydrolase"/>
    <property type="match status" value="1"/>
</dbReference>
<evidence type="ECO:0000313" key="2">
    <source>
        <dbReference type="EMBL" id="ADP35257.1"/>
    </source>
</evidence>
<dbReference type="PANTHER" id="PTHR43798:SF6">
    <property type="entry name" value="HYDROLASE, PUTATIVE (AFU_ORTHOLOGUE AFUA_4G13070)-RELATED"/>
    <property type="match status" value="1"/>
</dbReference>
<dbReference type="eggNOG" id="COG2267">
    <property type="taxonomic scope" value="Bacteria"/>
</dbReference>
<dbReference type="KEGG" id="bbp:BBPR_0123"/>
<dbReference type="PATRIC" id="fig|702459.3.peg.131"/>
<dbReference type="Pfam" id="PF12697">
    <property type="entry name" value="Abhydrolase_6"/>
    <property type="match status" value="1"/>
</dbReference>
<organism evidence="2 3">
    <name type="scientific">Bifidobacterium bifidum (strain PRL2010)</name>
    <dbReference type="NCBI Taxonomy" id="702459"/>
    <lineage>
        <taxon>Bacteria</taxon>
        <taxon>Bacillati</taxon>
        <taxon>Actinomycetota</taxon>
        <taxon>Actinomycetes</taxon>
        <taxon>Bifidobacteriales</taxon>
        <taxon>Bifidobacteriaceae</taxon>
        <taxon>Bifidobacterium</taxon>
    </lineage>
</organism>
<dbReference type="SUPFAM" id="SSF53474">
    <property type="entry name" value="alpha/beta-Hydrolases"/>
    <property type="match status" value="1"/>
</dbReference>
<dbReference type="InterPro" id="IPR050266">
    <property type="entry name" value="AB_hydrolase_sf"/>
</dbReference>
<feature type="domain" description="AB hydrolase-1" evidence="1">
    <location>
        <begin position="17"/>
        <end position="263"/>
    </location>
</feature>
<name>A0A0H3E7N7_BIFBP</name>
<dbReference type="GO" id="GO:0070205">
    <property type="term" value="F:2-succinyl-6-hydroxy-2,4-cyclohexadiene-1-carboxylate synthase activity"/>
    <property type="evidence" value="ECO:0007669"/>
    <property type="project" value="UniProtKB-EC"/>
</dbReference>
<protein>
    <submittedName>
        <fullName evidence="2">Hydrolase, alpha/beta fold family</fullName>
        <ecNumber evidence="2">4.2.99.20</ecNumber>
    </submittedName>
</protein>
<dbReference type="OrthoDB" id="27092at2"/>
<keyword evidence="2" id="KW-0378">Hydrolase</keyword>
<dbReference type="EMBL" id="CP001840">
    <property type="protein sequence ID" value="ADP35257.1"/>
    <property type="molecule type" value="Genomic_DNA"/>
</dbReference>
<dbReference type="GO" id="GO:0016787">
    <property type="term" value="F:hydrolase activity"/>
    <property type="evidence" value="ECO:0007669"/>
    <property type="project" value="UniProtKB-KW"/>
</dbReference>
<dbReference type="InterPro" id="IPR000073">
    <property type="entry name" value="AB_hydrolase_1"/>
</dbReference>
<dbReference type="AlphaFoldDB" id="A0A0H3E7N7"/>
<evidence type="ECO:0000313" key="3">
    <source>
        <dbReference type="Proteomes" id="UP000002312"/>
    </source>
</evidence>
<dbReference type="HOGENOM" id="CLU_088923_0_0_11"/>
<dbReference type="InterPro" id="IPR000639">
    <property type="entry name" value="Epox_hydrolase-like"/>
</dbReference>